<gene>
    <name evidence="1" type="ORF">FPE_LOCUS26242</name>
</gene>
<evidence type="ECO:0000313" key="1">
    <source>
        <dbReference type="EMBL" id="CAI9778812.1"/>
    </source>
</evidence>
<dbReference type="Proteomes" id="UP000834106">
    <property type="component" value="Chromosome 16"/>
</dbReference>
<name>A0AAD2E4V9_9LAMI</name>
<sequence length="109" mass="12243">MDFICFVNAVGTFLSHHLLASYVKLDMLSFLHYIGVDVFWNSTRASKATNVGARVFIFSKSFEFELSDFADDGLELELELELATLAAAMNLHHNLAKIQADAMPEHYKA</sequence>
<protein>
    <submittedName>
        <fullName evidence="1">Uncharacterized protein</fullName>
    </submittedName>
</protein>
<accession>A0AAD2E4V9</accession>
<reference evidence="1" key="1">
    <citation type="submission" date="2023-05" db="EMBL/GenBank/DDBJ databases">
        <authorList>
            <person name="Huff M."/>
        </authorList>
    </citation>
    <scope>NUCLEOTIDE SEQUENCE</scope>
</reference>
<dbReference type="EMBL" id="OU503051">
    <property type="protein sequence ID" value="CAI9778812.1"/>
    <property type="molecule type" value="Genomic_DNA"/>
</dbReference>
<proteinExistence type="predicted"/>
<keyword evidence="2" id="KW-1185">Reference proteome</keyword>
<dbReference type="AlphaFoldDB" id="A0AAD2E4V9"/>
<organism evidence="1 2">
    <name type="scientific">Fraxinus pennsylvanica</name>
    <dbReference type="NCBI Taxonomy" id="56036"/>
    <lineage>
        <taxon>Eukaryota</taxon>
        <taxon>Viridiplantae</taxon>
        <taxon>Streptophyta</taxon>
        <taxon>Embryophyta</taxon>
        <taxon>Tracheophyta</taxon>
        <taxon>Spermatophyta</taxon>
        <taxon>Magnoliopsida</taxon>
        <taxon>eudicotyledons</taxon>
        <taxon>Gunneridae</taxon>
        <taxon>Pentapetalae</taxon>
        <taxon>asterids</taxon>
        <taxon>lamiids</taxon>
        <taxon>Lamiales</taxon>
        <taxon>Oleaceae</taxon>
        <taxon>Oleeae</taxon>
        <taxon>Fraxinus</taxon>
    </lineage>
</organism>
<evidence type="ECO:0000313" key="2">
    <source>
        <dbReference type="Proteomes" id="UP000834106"/>
    </source>
</evidence>